<name>A0A0F9KB20_9ZZZZ</name>
<sequence length="60" mass="6866">MKKTCDFCSNQVLATRWGRVYTYRSCSNRLHIQQMESAFTNNQVPGTVYDGKAVEDTADE</sequence>
<protein>
    <submittedName>
        <fullName evidence="1">Uncharacterized protein</fullName>
    </submittedName>
</protein>
<reference evidence="1" key="1">
    <citation type="journal article" date="2015" name="Nature">
        <title>Complex archaea that bridge the gap between prokaryotes and eukaryotes.</title>
        <authorList>
            <person name="Spang A."/>
            <person name="Saw J.H."/>
            <person name="Jorgensen S.L."/>
            <person name="Zaremba-Niedzwiedzka K."/>
            <person name="Martijn J."/>
            <person name="Lind A.E."/>
            <person name="van Eijk R."/>
            <person name="Schleper C."/>
            <person name="Guy L."/>
            <person name="Ettema T.J."/>
        </authorList>
    </citation>
    <scope>NUCLEOTIDE SEQUENCE</scope>
</reference>
<gene>
    <name evidence="1" type="ORF">LCGC14_1656740</name>
</gene>
<evidence type="ECO:0000313" key="1">
    <source>
        <dbReference type="EMBL" id="KKM19328.1"/>
    </source>
</evidence>
<comment type="caution">
    <text evidence="1">The sequence shown here is derived from an EMBL/GenBank/DDBJ whole genome shotgun (WGS) entry which is preliminary data.</text>
</comment>
<organism evidence="1">
    <name type="scientific">marine sediment metagenome</name>
    <dbReference type="NCBI Taxonomy" id="412755"/>
    <lineage>
        <taxon>unclassified sequences</taxon>
        <taxon>metagenomes</taxon>
        <taxon>ecological metagenomes</taxon>
    </lineage>
</organism>
<dbReference type="AlphaFoldDB" id="A0A0F9KB20"/>
<accession>A0A0F9KB20</accession>
<dbReference type="EMBL" id="LAZR01014014">
    <property type="protein sequence ID" value="KKM19328.1"/>
    <property type="molecule type" value="Genomic_DNA"/>
</dbReference>
<proteinExistence type="predicted"/>